<reference evidence="1" key="1">
    <citation type="submission" date="2023-04" db="EMBL/GenBank/DDBJ databases">
        <title>A chromosome-level genome assembly of the parasitoid wasp Eretmocerus hayati.</title>
        <authorList>
            <person name="Zhong Y."/>
            <person name="Liu S."/>
            <person name="Liu Y."/>
        </authorList>
    </citation>
    <scope>NUCLEOTIDE SEQUENCE</scope>
    <source>
        <strain evidence="1">ZJU_SS_LIU_2023</strain>
    </source>
</reference>
<accession>A0ACC2N8L9</accession>
<name>A0ACC2N8L9_9HYME</name>
<organism evidence="1 2">
    <name type="scientific">Eretmocerus hayati</name>
    <dbReference type="NCBI Taxonomy" id="131215"/>
    <lineage>
        <taxon>Eukaryota</taxon>
        <taxon>Metazoa</taxon>
        <taxon>Ecdysozoa</taxon>
        <taxon>Arthropoda</taxon>
        <taxon>Hexapoda</taxon>
        <taxon>Insecta</taxon>
        <taxon>Pterygota</taxon>
        <taxon>Neoptera</taxon>
        <taxon>Endopterygota</taxon>
        <taxon>Hymenoptera</taxon>
        <taxon>Apocrita</taxon>
        <taxon>Proctotrupomorpha</taxon>
        <taxon>Chalcidoidea</taxon>
        <taxon>Aphelinidae</taxon>
        <taxon>Aphelininae</taxon>
        <taxon>Eretmocerus</taxon>
    </lineage>
</organism>
<proteinExistence type="predicted"/>
<comment type="caution">
    <text evidence="1">The sequence shown here is derived from an EMBL/GenBank/DDBJ whole genome shotgun (WGS) entry which is preliminary data.</text>
</comment>
<protein>
    <submittedName>
        <fullName evidence="1">Uncharacterized protein</fullName>
    </submittedName>
</protein>
<dbReference type="Proteomes" id="UP001239111">
    <property type="component" value="Chromosome 4"/>
</dbReference>
<sequence>MRKLRESERSQQIRTLTPRIEDKIHHDEHVADLCKIECSDEESSATELERLKELALEQQEVIEVLRQAVKDKERKLEQLVKKRRKEEFYKQWLDLEPVAEAEEIDDDDHQLSMQMQMHDSTSSDSALGSAPSSLSPQPDCIMATSTCSSSDGMTFTSPTNTMTPCVSGVTREAYESLLLEIDELQTRLLEEQRELSLAKSQVRDLEKALLQETRGSQNSRRALSEKLRDAEEREASLVSELSELREQNELLEFRVLELEESPNQRETPDLADSGVVSPEPIHLYKDAASARQHQHRDRAVATVIPYTSNAPTALPNSGPEKSLLSLQESGIFEADDDDNDSTITIPALITSNPETTNTETKSHHTSRTTQTEAPTSTGDAGELLQEVQRLQELRARIIQERASSSSTSSCTSDDNSSSNTSSLNRLQHLEERLRNLETERKEAKVREEELLDENYRLSERAYWLEAQLSKMKIGDRKEVATLTDEIFEEQGNSCGSCGEKWRDYEIRIQNLGKSELGLRQQIASLEQRESAFLETLKQADATWAKLETEYEAKLADVGSRLEVQVENNRKLAAELAKIREEPVEERRRSGCGCCGLTGASVGTRAESRKQVERLDRDETDGKAKLTIEVPGCTELATEAKEDLAKSTPELQQKQQQQQEKVAPSASTTTTTGICNDKVSSQVKRRPVIGFERNRFTPIRSRHRLTLYQEICV</sequence>
<keyword evidence="2" id="KW-1185">Reference proteome</keyword>
<evidence type="ECO:0000313" key="1">
    <source>
        <dbReference type="EMBL" id="KAJ8667083.1"/>
    </source>
</evidence>
<gene>
    <name evidence="1" type="ORF">QAD02_008745</name>
</gene>
<evidence type="ECO:0000313" key="2">
    <source>
        <dbReference type="Proteomes" id="UP001239111"/>
    </source>
</evidence>
<dbReference type="EMBL" id="CM056744">
    <property type="protein sequence ID" value="KAJ8667083.1"/>
    <property type="molecule type" value="Genomic_DNA"/>
</dbReference>